<feature type="compositionally biased region" description="Low complexity" evidence="1">
    <location>
        <begin position="292"/>
        <end position="304"/>
    </location>
</feature>
<dbReference type="PANTHER" id="PTHR43100:SF1">
    <property type="entry name" value="GLUTAMATE SYNTHASE [NADPH] SMALL CHAIN"/>
    <property type="match status" value="1"/>
</dbReference>
<evidence type="ECO:0000313" key="3">
    <source>
        <dbReference type="EMBL" id="KAJ8100127.1"/>
    </source>
</evidence>
<evidence type="ECO:0000256" key="1">
    <source>
        <dbReference type="SAM" id="MobiDB-lite"/>
    </source>
</evidence>
<gene>
    <name evidence="3" type="ORF">POJ06DRAFT_124924</name>
</gene>
<feature type="region of interest" description="Disordered" evidence="1">
    <location>
        <begin position="264"/>
        <end position="304"/>
    </location>
</feature>
<dbReference type="PANTHER" id="PTHR43100">
    <property type="entry name" value="GLUTAMATE SYNTHASE [NADPH] SMALL CHAIN"/>
    <property type="match status" value="1"/>
</dbReference>
<name>A0AAD7QUT2_9ASCO</name>
<evidence type="ECO:0000259" key="2">
    <source>
        <dbReference type="PROSITE" id="PS50819"/>
    </source>
</evidence>
<keyword evidence="4" id="KW-1185">Reference proteome</keyword>
<protein>
    <recommendedName>
        <fullName evidence="2">DOD-type homing endonuclease domain-containing protein</fullName>
    </recommendedName>
</protein>
<dbReference type="GeneID" id="80879453"/>
<dbReference type="RefSeq" id="XP_056043577.1">
    <property type="nucleotide sequence ID" value="XM_056184287.1"/>
</dbReference>
<evidence type="ECO:0000313" key="4">
    <source>
        <dbReference type="Proteomes" id="UP001217417"/>
    </source>
</evidence>
<dbReference type="InterPro" id="IPR036844">
    <property type="entry name" value="Hint_dom_sf"/>
</dbReference>
<accession>A0AAD7QUT2</accession>
<dbReference type="AlphaFoldDB" id="A0AAD7QUT2"/>
<organism evidence="3 4">
    <name type="scientific">Lipomyces tetrasporus</name>
    <dbReference type="NCBI Taxonomy" id="54092"/>
    <lineage>
        <taxon>Eukaryota</taxon>
        <taxon>Fungi</taxon>
        <taxon>Dikarya</taxon>
        <taxon>Ascomycota</taxon>
        <taxon>Saccharomycotina</taxon>
        <taxon>Lipomycetes</taxon>
        <taxon>Lipomycetales</taxon>
        <taxon>Lipomycetaceae</taxon>
        <taxon>Lipomyces</taxon>
    </lineage>
</organism>
<dbReference type="InterPro" id="IPR027434">
    <property type="entry name" value="Homing_endonucl"/>
</dbReference>
<dbReference type="InterPro" id="IPR051394">
    <property type="entry name" value="Glutamate_Synthase"/>
</dbReference>
<dbReference type="GO" id="GO:0004519">
    <property type="term" value="F:endonuclease activity"/>
    <property type="evidence" value="ECO:0007669"/>
    <property type="project" value="InterPro"/>
</dbReference>
<dbReference type="Proteomes" id="UP001217417">
    <property type="component" value="Unassembled WGS sequence"/>
</dbReference>
<proteinExistence type="predicted"/>
<feature type="domain" description="DOD-type homing endonuclease" evidence="2">
    <location>
        <begin position="414"/>
        <end position="577"/>
    </location>
</feature>
<reference evidence="3" key="1">
    <citation type="submission" date="2023-03" db="EMBL/GenBank/DDBJ databases">
        <title>Near-Complete genome sequence of Lipomyces tetrasporous NRRL Y-64009, an oleaginous yeast capable of growing on lignocellulosic hydrolysates.</title>
        <authorList>
            <consortium name="Lawrence Berkeley National Laboratory"/>
            <person name="Jagtap S.S."/>
            <person name="Liu J.-J."/>
            <person name="Walukiewicz H.E."/>
            <person name="Pangilinan J."/>
            <person name="Lipzen A."/>
            <person name="Ahrendt S."/>
            <person name="Koriabine M."/>
            <person name="Cobaugh K."/>
            <person name="Salamov A."/>
            <person name="Yoshinaga Y."/>
            <person name="Ng V."/>
            <person name="Daum C."/>
            <person name="Grigoriev I.V."/>
            <person name="Slininger P.J."/>
            <person name="Dien B.S."/>
            <person name="Jin Y.-S."/>
            <person name="Rao C.V."/>
        </authorList>
    </citation>
    <scope>NUCLEOTIDE SEQUENCE</scope>
    <source>
        <strain evidence="3">NRRL Y-64009</strain>
    </source>
</reference>
<feature type="compositionally biased region" description="Low complexity" evidence="1">
    <location>
        <begin position="265"/>
        <end position="280"/>
    </location>
</feature>
<dbReference type="SUPFAM" id="SSF51294">
    <property type="entry name" value="Hedgehog/intein (Hint) domain"/>
    <property type="match status" value="1"/>
</dbReference>
<sequence length="697" mass="77325">MGLASDTEVRTTEGDKRVGDVQIGDILYDAQNRQTECIGVAPPATGKLKKITYTQFNSRKRSSFTCTPDHRLTLTTTGISPCISGKSIPWFTRCDRKLAVKEACDLNLDILCDYFYQDLVDGDNHPEPAAVHAHIDTVLKQKYYPGHKDEYSERIDEYLKVAHASVLDREAIDAIHAGMDSYLEWMASMDIYLEQLSTRRAEAEDVDSADEVLDIDEPTKLNGMCSVIRALTLPRPANSCVGDPIAPGPEYCFPETPFVEWDMPSSQSTHSYISSSQLPQPDDDPQPDDAPRSSSPLSDSSSMSLDNAAADRFAAIRKSLESSNCDCGGLRKVHRRFKTEDLAQRALKILQSDHYHLIDPLMVRDDEEFSMTVEENERLCCEVVKHIHLKLHRAPLGFDPSTVSSCPLPLDPFFLGLWIGDGSADSTRITSSASDPETRVWLQSYVDRLNSCRPQDTPQLHLAITRVHAAGTERGNGIVCNSDAFYYRIACPQGGWYAWNPVLDGLRKLGLLGNKTAGIPDAYMDADEDTRLAVVAGLIVSDGSYDKSHNQYRFQQNTEDHKKIVYDLQKLAKGCGISVSDVHEAIITTALTNGRPTPTYTVYLGKGSEKFQKHLLLPRKKMNLEHTYKCHDARPFTVSDAPAGEYRAIQVRGGQFQLANRLVVCDCQLNSCSVGTATQDHSAEVPGYSLDDALSTK</sequence>
<dbReference type="PROSITE" id="PS50819">
    <property type="entry name" value="INTEIN_ENDONUCLEASE"/>
    <property type="match status" value="1"/>
</dbReference>
<comment type="caution">
    <text evidence="3">The sequence shown here is derived from an EMBL/GenBank/DDBJ whole genome shotgun (WGS) entry which is preliminary data.</text>
</comment>
<dbReference type="Gene3D" id="3.10.28.10">
    <property type="entry name" value="Homing endonucleases"/>
    <property type="match status" value="1"/>
</dbReference>
<dbReference type="InterPro" id="IPR004042">
    <property type="entry name" value="Intein_endonuc_central"/>
</dbReference>
<dbReference type="EMBL" id="JARPMG010000006">
    <property type="protein sequence ID" value="KAJ8100127.1"/>
    <property type="molecule type" value="Genomic_DNA"/>
</dbReference>
<dbReference type="SUPFAM" id="SSF55608">
    <property type="entry name" value="Homing endonucleases"/>
    <property type="match status" value="1"/>
</dbReference>